<accession>A0A834T092</accession>
<proteinExistence type="predicted"/>
<evidence type="ECO:0008006" key="3">
    <source>
        <dbReference type="Google" id="ProtNLM"/>
    </source>
</evidence>
<keyword evidence="2" id="KW-1185">Reference proteome</keyword>
<gene>
    <name evidence="1" type="ORF">G2W53_033002</name>
</gene>
<protein>
    <recommendedName>
        <fullName evidence="3">F-box domain-containing protein</fullName>
    </recommendedName>
</protein>
<dbReference type="Proteomes" id="UP000634136">
    <property type="component" value="Unassembled WGS sequence"/>
</dbReference>
<organism evidence="1 2">
    <name type="scientific">Senna tora</name>
    <dbReference type="NCBI Taxonomy" id="362788"/>
    <lineage>
        <taxon>Eukaryota</taxon>
        <taxon>Viridiplantae</taxon>
        <taxon>Streptophyta</taxon>
        <taxon>Embryophyta</taxon>
        <taxon>Tracheophyta</taxon>
        <taxon>Spermatophyta</taxon>
        <taxon>Magnoliopsida</taxon>
        <taxon>eudicotyledons</taxon>
        <taxon>Gunneridae</taxon>
        <taxon>Pentapetalae</taxon>
        <taxon>rosids</taxon>
        <taxon>fabids</taxon>
        <taxon>Fabales</taxon>
        <taxon>Fabaceae</taxon>
        <taxon>Caesalpinioideae</taxon>
        <taxon>Cassia clade</taxon>
        <taxon>Senna</taxon>
    </lineage>
</organism>
<reference evidence="1" key="1">
    <citation type="submission" date="2020-09" db="EMBL/GenBank/DDBJ databases">
        <title>Genome-Enabled Discovery of Anthraquinone Biosynthesis in Senna tora.</title>
        <authorList>
            <person name="Kang S.-H."/>
            <person name="Pandey R.P."/>
            <person name="Lee C.-M."/>
            <person name="Sim J.-S."/>
            <person name="Jeong J.-T."/>
            <person name="Choi B.-S."/>
            <person name="Jung M."/>
            <person name="Ginzburg D."/>
            <person name="Zhao K."/>
            <person name="Won S.Y."/>
            <person name="Oh T.-J."/>
            <person name="Yu Y."/>
            <person name="Kim N.-H."/>
            <person name="Lee O.R."/>
            <person name="Lee T.-H."/>
            <person name="Bashyal P."/>
            <person name="Kim T.-S."/>
            <person name="Lee W.-H."/>
            <person name="Kawkins C."/>
            <person name="Kim C.-K."/>
            <person name="Kim J.S."/>
            <person name="Ahn B.O."/>
            <person name="Rhee S.Y."/>
            <person name="Sohng J.K."/>
        </authorList>
    </citation>
    <scope>NUCLEOTIDE SEQUENCE</scope>
    <source>
        <tissue evidence="1">Leaf</tissue>
    </source>
</reference>
<comment type="caution">
    <text evidence="1">The sequence shown here is derived from an EMBL/GenBank/DDBJ whole genome shotgun (WGS) entry which is preliminary data.</text>
</comment>
<name>A0A834T092_9FABA</name>
<sequence length="266" mass="30694">MENTSKTKGILQYDIPAKKASTKTVINIDSSSEFSSFLNREVFMTPTEHERLSPFSTLKGSQLFTEHISTQEGRPVEEKIDEIENTEDIFSNENGIPSELIDKIFRMIEPEDMPKVPYISKNWFNTCKQSLFITKHCEDSRMNNYKHKLFYVPENKEAYRPFFLQLDPLVNENRTLDSFARVPNFVGTNEITLVDADEGVLCFLGKDENNDACFYLWNPITHKNVSVELPDNVNPGMRYGFGLITTRANSRLSFFGIQMNIRKICD</sequence>
<dbReference type="AlphaFoldDB" id="A0A834T092"/>
<evidence type="ECO:0000313" key="2">
    <source>
        <dbReference type="Proteomes" id="UP000634136"/>
    </source>
</evidence>
<evidence type="ECO:0000313" key="1">
    <source>
        <dbReference type="EMBL" id="KAF7812026.1"/>
    </source>
</evidence>
<dbReference type="EMBL" id="JAAIUW010000010">
    <property type="protein sequence ID" value="KAF7812026.1"/>
    <property type="molecule type" value="Genomic_DNA"/>
</dbReference>